<evidence type="ECO:0000313" key="6">
    <source>
        <dbReference type="Ensembl" id="ENSRNOP00000038713.5"/>
    </source>
</evidence>
<evidence type="ECO:0000256" key="4">
    <source>
        <dbReference type="SAM" id="MobiDB-lite"/>
    </source>
</evidence>
<dbReference type="Ensembl" id="ENSRNOT00000030825.6">
    <property type="protein sequence ID" value="ENSRNOP00000038713.5"/>
    <property type="gene ID" value="ENSRNOG00000023605.6"/>
</dbReference>
<keyword evidence="9" id="KW-1267">Proteomics identification</keyword>
<evidence type="ECO:0000259" key="5">
    <source>
        <dbReference type="SMART" id="SM00543"/>
    </source>
</evidence>
<reference evidence="6" key="2">
    <citation type="submission" date="2025-08" db="UniProtKB">
        <authorList>
            <consortium name="Ensembl"/>
        </authorList>
    </citation>
    <scope>IDENTIFICATION</scope>
    <source>
        <strain evidence="6">Brown Norway</strain>
    </source>
</reference>
<dbReference type="Gene3D" id="1.25.40.180">
    <property type="match status" value="3"/>
</dbReference>
<dbReference type="RGD" id="1308973">
    <property type="gene designation" value="Ncbp1"/>
</dbReference>
<dbReference type="GO" id="GO:0016070">
    <property type="term" value="P:RNA metabolic process"/>
    <property type="evidence" value="ECO:0007669"/>
    <property type="project" value="InterPro"/>
</dbReference>
<keyword evidence="3" id="KW-0175">Coiled coil</keyword>
<evidence type="ECO:0000256" key="2">
    <source>
        <dbReference type="ARBA" id="ARBA00030965"/>
    </source>
</evidence>
<evidence type="ECO:0000313" key="8">
    <source>
        <dbReference type="RGD" id="1308973"/>
    </source>
</evidence>
<dbReference type="PANTHER" id="PTHR12412:SF2">
    <property type="entry name" value="NUCLEAR CAP-BINDING PROTEIN SUBUNIT 1"/>
    <property type="match status" value="1"/>
</dbReference>
<accession>A0A8L2QJC8</accession>
<dbReference type="Pfam" id="PF02854">
    <property type="entry name" value="MIF4G"/>
    <property type="match status" value="1"/>
</dbReference>
<proteinExistence type="evidence at protein level"/>
<reference evidence="6" key="3">
    <citation type="submission" date="2025-09" db="UniProtKB">
        <authorList>
            <consortium name="Ensembl"/>
        </authorList>
    </citation>
    <scope>IDENTIFICATION</scope>
    <source>
        <strain evidence="6">Brown Norway</strain>
    </source>
</reference>
<evidence type="ECO:0000256" key="3">
    <source>
        <dbReference type="SAM" id="Coils"/>
    </source>
</evidence>
<dbReference type="Proteomes" id="UP000002494">
    <property type="component" value="Chromosome 5"/>
</dbReference>
<dbReference type="InterPro" id="IPR016024">
    <property type="entry name" value="ARM-type_fold"/>
</dbReference>
<dbReference type="PANTHER" id="PTHR12412">
    <property type="entry name" value="CAP BINDING PROTEIN"/>
    <property type="match status" value="1"/>
</dbReference>
<dbReference type="GO" id="GO:0000339">
    <property type="term" value="F:RNA cap binding"/>
    <property type="evidence" value="ECO:0007669"/>
    <property type="project" value="InterPro"/>
</dbReference>
<feature type="region of interest" description="Disordered" evidence="4">
    <location>
        <begin position="1"/>
        <end position="26"/>
    </location>
</feature>
<protein>
    <recommendedName>
        <fullName evidence="1">Nuclear cap-binding protein subunit 1</fullName>
    </recommendedName>
    <alternativeName>
        <fullName evidence="2">80 kDa nuclear cap-binding protein</fullName>
    </alternativeName>
</protein>
<evidence type="ECO:0007829" key="9">
    <source>
        <dbReference type="PeptideAtlas" id="A0A8L2QJC8"/>
    </source>
</evidence>
<dbReference type="InterPro" id="IPR003890">
    <property type="entry name" value="MIF4G-like_typ-3"/>
</dbReference>
<reference evidence="6" key="1">
    <citation type="submission" date="2024-01" db="EMBL/GenBank/DDBJ databases">
        <title>GRCr8: a new rat reference genome assembly contstructed from accurate long reads and long range scaffolding.</title>
        <authorList>
            <person name="Doris P.A."/>
            <person name="Kalbfleisch T."/>
            <person name="Li K."/>
            <person name="Howe K."/>
            <person name="Wood J."/>
        </authorList>
    </citation>
    <scope>NUCLEOTIDE SEQUENCE [LARGE SCALE GENOMIC DNA]</scope>
    <source>
        <strain evidence="6">Brown Norway</strain>
    </source>
</reference>
<dbReference type="InterPro" id="IPR015174">
    <property type="entry name" value="MIF4G-like_typ-2"/>
</dbReference>
<feature type="domain" description="MIF4G" evidence="5">
    <location>
        <begin position="28"/>
        <end position="240"/>
    </location>
</feature>
<dbReference type="AlphaFoldDB" id="A0A8L2QJC8"/>
<dbReference type="FunFam" id="1.25.40.180:FF:000021">
    <property type="entry name" value="Nuclear cap binding protein subunit 1"/>
    <property type="match status" value="1"/>
</dbReference>
<dbReference type="SUPFAM" id="SSF48371">
    <property type="entry name" value="ARM repeat"/>
    <property type="match status" value="3"/>
</dbReference>
<dbReference type="Pfam" id="PF09090">
    <property type="entry name" value="MIF4G_like_2"/>
    <property type="match status" value="1"/>
</dbReference>
<name>A0A8L2QJC8_RAT</name>
<feature type="coiled-coil region" evidence="3">
    <location>
        <begin position="566"/>
        <end position="633"/>
    </location>
</feature>
<sequence>MSRRRHSYENDGGQPHKRRKTSDANETEDHLESLICKVGEKSACSLESNLEGLAGVLEADLPNYKSKILRLLCTVARLLPEKLTIYTTLVGLLNARNYNFGGEFVEAMIRQLKESLKANNYNEAVYLVRFLSDLVNCHVIAAPSMVAMFENFVSVTQEEDVPQVRRDWYVYAFLSSLPWVGKELYEKKDAEMDRIFSSTESYLKRRQKTHVPMLQVWTADKPHPQEEYLDCLWAQIQKLKKDRWQERHILRPYLAFDSILCEALQHNLPPFTPPPHTEDSVYPMPRVIFRMFDYTDDPEGPVMPGSHSVERFVIEENLHCIIKSYWKERKTCAAQLVSYPGKNKIPLNYHIVEVIFAELFQLPAPPHIDVMYTTLLIELLSYHQHILDIVPPTFSALCPANPTCIYKYGDESSNSLPGHSVALCLSVAFKSKATNDEIFSILKDVPNPNQVDDDDEGFRFNPLKIEVFVQTLLHLAAKSFSHSFSALAKFHEVFKTLAESDKGKLHVLRVMFEVWRNHPQMIAVLVDKMIRTQIVDCAAVANWIFSSELSRDFTRLFVWEILHSTIRKMNKHVLKIQKELEEAKEKLARQHKRRSDDDDRGSDRKDGALEEQIERLQEKVESAQSEQKNLFLVIFQRFIMILTEHLVRCETDGTSILTPWYKNCIERLQQIFLQHHQIIQQYMVTLENLLFTAELDPHILAVFQQFCALQA</sequence>
<dbReference type="InterPro" id="IPR027159">
    <property type="entry name" value="CBP80"/>
</dbReference>
<keyword evidence="7" id="KW-1185">Reference proteome</keyword>
<dbReference type="GO" id="GO:0006406">
    <property type="term" value="P:mRNA export from nucleus"/>
    <property type="evidence" value="ECO:0007669"/>
    <property type="project" value="InterPro"/>
</dbReference>
<dbReference type="GeneTree" id="ENSGT00390000001733"/>
<evidence type="ECO:0000256" key="1">
    <source>
        <dbReference type="ARBA" id="ARBA00019879"/>
    </source>
</evidence>
<dbReference type="SMART" id="SM00543">
    <property type="entry name" value="MIF4G"/>
    <property type="match status" value="1"/>
</dbReference>
<gene>
    <name evidence="6 8" type="primary">Ncbp1</name>
</gene>
<organism evidence="6 7">
    <name type="scientific">Rattus norvegicus</name>
    <name type="common">Rat</name>
    <dbReference type="NCBI Taxonomy" id="10116"/>
    <lineage>
        <taxon>Eukaryota</taxon>
        <taxon>Metazoa</taxon>
        <taxon>Chordata</taxon>
        <taxon>Craniata</taxon>
        <taxon>Vertebrata</taxon>
        <taxon>Euteleostomi</taxon>
        <taxon>Mammalia</taxon>
        <taxon>Eutheria</taxon>
        <taxon>Euarchontoglires</taxon>
        <taxon>Glires</taxon>
        <taxon>Rodentia</taxon>
        <taxon>Myomorpha</taxon>
        <taxon>Muroidea</taxon>
        <taxon>Muridae</taxon>
        <taxon>Murinae</taxon>
        <taxon>Rattus</taxon>
    </lineage>
</organism>
<dbReference type="GO" id="GO:0005846">
    <property type="term" value="C:nuclear cap binding complex"/>
    <property type="evidence" value="ECO:0007669"/>
    <property type="project" value="InterPro"/>
</dbReference>
<evidence type="ECO:0000313" key="7">
    <source>
        <dbReference type="Proteomes" id="UP000002494"/>
    </source>
</evidence>